<dbReference type="FunFam" id="3.30.565.10:FF:000010">
    <property type="entry name" value="Sensor histidine kinase RcsC"/>
    <property type="match status" value="1"/>
</dbReference>
<dbReference type="Proteomes" id="UP000192907">
    <property type="component" value="Unassembled WGS sequence"/>
</dbReference>
<feature type="domain" description="Response regulatory" evidence="7">
    <location>
        <begin position="419"/>
        <end position="536"/>
    </location>
</feature>
<dbReference type="Pfam" id="PF08448">
    <property type="entry name" value="PAS_4"/>
    <property type="match status" value="1"/>
</dbReference>
<dbReference type="InterPro" id="IPR003661">
    <property type="entry name" value="HisK_dim/P_dom"/>
</dbReference>
<dbReference type="SMART" id="SM00448">
    <property type="entry name" value="REC"/>
    <property type="match status" value="1"/>
</dbReference>
<dbReference type="SUPFAM" id="SSF52172">
    <property type="entry name" value="CheY-like"/>
    <property type="match status" value="1"/>
</dbReference>
<evidence type="ECO:0000259" key="7">
    <source>
        <dbReference type="PROSITE" id="PS50110"/>
    </source>
</evidence>
<dbReference type="Gene3D" id="3.30.450.20">
    <property type="entry name" value="PAS domain"/>
    <property type="match status" value="1"/>
</dbReference>
<dbReference type="Pfam" id="PF00072">
    <property type="entry name" value="Response_reg"/>
    <property type="match status" value="1"/>
</dbReference>
<feature type="modified residue" description="4-aspartylphosphate" evidence="5">
    <location>
        <position position="468"/>
    </location>
</feature>
<proteinExistence type="predicted"/>
<dbReference type="PANTHER" id="PTHR45339">
    <property type="entry name" value="HYBRID SIGNAL TRANSDUCTION HISTIDINE KINASE J"/>
    <property type="match status" value="1"/>
</dbReference>
<dbReference type="AlphaFoldDB" id="A0A1Y6BHX1"/>
<dbReference type="SMART" id="SM00388">
    <property type="entry name" value="HisKA"/>
    <property type="match status" value="1"/>
</dbReference>
<keyword evidence="3 5" id="KW-0597">Phosphoprotein</keyword>
<dbReference type="SUPFAM" id="SSF55874">
    <property type="entry name" value="ATPase domain of HSP90 chaperone/DNA topoisomerase II/histidine kinase"/>
    <property type="match status" value="1"/>
</dbReference>
<keyword evidence="8" id="KW-0418">Kinase</keyword>
<dbReference type="Gene3D" id="1.10.287.130">
    <property type="match status" value="1"/>
</dbReference>
<dbReference type="SUPFAM" id="SSF55785">
    <property type="entry name" value="PYP-like sensor domain (PAS domain)"/>
    <property type="match status" value="1"/>
</dbReference>
<evidence type="ECO:0000256" key="3">
    <source>
        <dbReference type="ARBA" id="ARBA00022553"/>
    </source>
</evidence>
<dbReference type="Pfam" id="PF02518">
    <property type="entry name" value="HATPase_c"/>
    <property type="match status" value="1"/>
</dbReference>
<dbReference type="InterPro" id="IPR036890">
    <property type="entry name" value="HATPase_C_sf"/>
</dbReference>
<dbReference type="SMART" id="SM00387">
    <property type="entry name" value="HATPase_c"/>
    <property type="match status" value="1"/>
</dbReference>
<feature type="domain" description="Histidine kinase" evidence="6">
    <location>
        <begin position="175"/>
        <end position="396"/>
    </location>
</feature>
<dbReference type="EC" id="2.7.13.3" evidence="2"/>
<dbReference type="EMBL" id="FWZT01000005">
    <property type="protein sequence ID" value="SMF12082.1"/>
    <property type="molecule type" value="Genomic_DNA"/>
</dbReference>
<dbReference type="PROSITE" id="PS50110">
    <property type="entry name" value="RESPONSE_REGULATORY"/>
    <property type="match status" value="1"/>
</dbReference>
<dbReference type="CDD" id="cd17546">
    <property type="entry name" value="REC_hyHK_CKI1_RcsC-like"/>
    <property type="match status" value="1"/>
</dbReference>
<protein>
    <recommendedName>
        <fullName evidence="2">histidine kinase</fullName>
        <ecNumber evidence="2">2.7.13.3</ecNumber>
    </recommendedName>
</protein>
<dbReference type="Gene3D" id="3.40.50.2300">
    <property type="match status" value="1"/>
</dbReference>
<dbReference type="InterPro" id="IPR035965">
    <property type="entry name" value="PAS-like_dom_sf"/>
</dbReference>
<comment type="catalytic activity">
    <reaction evidence="1">
        <text>ATP + protein L-histidine = ADP + protein N-phospho-L-histidine.</text>
        <dbReference type="EC" id="2.7.13.3"/>
    </reaction>
</comment>
<sequence>MSQDAKQKLGSEISRVFYFVTSNCSFGLQIISPEYRYIYLNEVLLNQIKMVKEELVGKKMSDVFPGIEKAQVYSEIEACFATKEPRSFVNEFTLESGETLYYNLDLEYFDDCVVITSRNITEAKSLEVLLEKTNQRLEESVEKRTQELGAKNILLAAERDRATAAEKASKLFLANMSHEIRTPMNGIIGVADLIRDNLGNRKLASKWLDVLVRSGENLLRIIDDILSYSKLHSTAIEVEKKPFSLFELYEEQLTLLNSLAGDKSGLEVSSNFECHSEIVEGDKFRLGQVLTNLIGNAVKFTSSGFIEFDFKEVVNSDTSALHIKVADSGIGMNHDQLARIFMPFSQADDSVTRRFGGTGLGLAISKELIEAMKGTIKVESTPGKGTNFELSFPLVKTSKVSKKLSNNKREIYDLDLGLRILLVEDNLLNQEIATFILRSIGYDPMVAATGIECLDLMKENCFDVIFMDYHMPEMDGIEATRAIRSNKDLVVQPKIIALTASAMESEREACFAAGMDDFLAKPLRRSELTKILGRIEPRKAVV</sequence>
<dbReference type="InterPro" id="IPR001789">
    <property type="entry name" value="Sig_transdc_resp-reg_receiver"/>
</dbReference>
<dbReference type="RefSeq" id="WP_132317435.1">
    <property type="nucleotide sequence ID" value="NZ_FWZT01000005.1"/>
</dbReference>
<dbReference type="InterPro" id="IPR005467">
    <property type="entry name" value="His_kinase_dom"/>
</dbReference>
<dbReference type="InterPro" id="IPR011006">
    <property type="entry name" value="CheY-like_superfamily"/>
</dbReference>
<dbReference type="PANTHER" id="PTHR45339:SF1">
    <property type="entry name" value="HYBRID SIGNAL TRANSDUCTION HISTIDINE KINASE J"/>
    <property type="match status" value="1"/>
</dbReference>
<dbReference type="InterPro" id="IPR036097">
    <property type="entry name" value="HisK_dim/P_sf"/>
</dbReference>
<dbReference type="CDD" id="cd16922">
    <property type="entry name" value="HATPase_EvgS-ArcB-TorS-like"/>
    <property type="match status" value="1"/>
</dbReference>
<gene>
    <name evidence="8" type="ORF">SAMN06296036_105133</name>
</gene>
<evidence type="ECO:0000256" key="1">
    <source>
        <dbReference type="ARBA" id="ARBA00000085"/>
    </source>
</evidence>
<keyword evidence="9" id="KW-1185">Reference proteome</keyword>
<keyword evidence="8" id="KW-0808">Transferase</keyword>
<dbReference type="SUPFAM" id="SSF47384">
    <property type="entry name" value="Homodimeric domain of signal transducing histidine kinase"/>
    <property type="match status" value="1"/>
</dbReference>
<dbReference type="Gene3D" id="3.30.565.10">
    <property type="entry name" value="Histidine kinase-like ATPase, C-terminal domain"/>
    <property type="match status" value="1"/>
</dbReference>
<evidence type="ECO:0000256" key="2">
    <source>
        <dbReference type="ARBA" id="ARBA00012438"/>
    </source>
</evidence>
<dbReference type="InterPro" id="IPR003594">
    <property type="entry name" value="HATPase_dom"/>
</dbReference>
<reference evidence="9" key="1">
    <citation type="submission" date="2017-04" db="EMBL/GenBank/DDBJ databases">
        <authorList>
            <person name="Varghese N."/>
            <person name="Submissions S."/>
        </authorList>
    </citation>
    <scope>NUCLEOTIDE SEQUENCE [LARGE SCALE GENOMIC DNA]</scope>
    <source>
        <strain evidence="9">RKEM611</strain>
    </source>
</reference>
<dbReference type="InterPro" id="IPR004358">
    <property type="entry name" value="Sig_transdc_His_kin-like_C"/>
</dbReference>
<dbReference type="InterPro" id="IPR013656">
    <property type="entry name" value="PAS_4"/>
</dbReference>
<dbReference type="STRING" id="1513793.SAMN06296036_105133"/>
<organism evidence="8 9">
    <name type="scientific">Pseudobacteriovorax antillogorgiicola</name>
    <dbReference type="NCBI Taxonomy" id="1513793"/>
    <lineage>
        <taxon>Bacteria</taxon>
        <taxon>Pseudomonadati</taxon>
        <taxon>Bdellovibrionota</taxon>
        <taxon>Oligoflexia</taxon>
        <taxon>Oligoflexales</taxon>
        <taxon>Pseudobacteriovoracaceae</taxon>
        <taxon>Pseudobacteriovorax</taxon>
    </lineage>
</organism>
<evidence type="ECO:0000256" key="5">
    <source>
        <dbReference type="PROSITE-ProRule" id="PRU00169"/>
    </source>
</evidence>
<evidence type="ECO:0000313" key="8">
    <source>
        <dbReference type="EMBL" id="SMF12082.1"/>
    </source>
</evidence>
<dbReference type="PROSITE" id="PS50109">
    <property type="entry name" value="HIS_KIN"/>
    <property type="match status" value="1"/>
</dbReference>
<dbReference type="CDD" id="cd00082">
    <property type="entry name" value="HisKA"/>
    <property type="match status" value="1"/>
</dbReference>
<dbReference type="Pfam" id="PF00512">
    <property type="entry name" value="HisKA"/>
    <property type="match status" value="1"/>
</dbReference>
<dbReference type="PRINTS" id="PR00344">
    <property type="entry name" value="BCTRLSENSOR"/>
</dbReference>
<dbReference type="GO" id="GO:0000155">
    <property type="term" value="F:phosphorelay sensor kinase activity"/>
    <property type="evidence" value="ECO:0007669"/>
    <property type="project" value="InterPro"/>
</dbReference>
<dbReference type="OrthoDB" id="9810730at2"/>
<evidence type="ECO:0000313" key="9">
    <source>
        <dbReference type="Proteomes" id="UP000192907"/>
    </source>
</evidence>
<evidence type="ECO:0000259" key="6">
    <source>
        <dbReference type="PROSITE" id="PS50109"/>
    </source>
</evidence>
<keyword evidence="4" id="KW-0902">Two-component regulatory system</keyword>
<evidence type="ECO:0000256" key="4">
    <source>
        <dbReference type="ARBA" id="ARBA00023012"/>
    </source>
</evidence>
<name>A0A1Y6BHX1_9BACT</name>
<accession>A0A1Y6BHX1</accession>